<evidence type="ECO:0000313" key="3">
    <source>
        <dbReference type="EMBL" id="KAG2382398.1"/>
    </source>
</evidence>
<dbReference type="Proteomes" id="UP000816034">
    <property type="component" value="Unassembled WGS sequence"/>
</dbReference>
<protein>
    <submittedName>
        <fullName evidence="3">Uncharacterized protein</fullName>
    </submittedName>
</protein>
<feature type="compositionally biased region" description="Low complexity" evidence="1">
    <location>
        <begin position="44"/>
        <end position="54"/>
    </location>
</feature>
<accession>A0AA88KJZ4</accession>
<name>A0AA88KJZ4_NAELO</name>
<keyword evidence="2" id="KW-0472">Membrane</keyword>
<feature type="region of interest" description="Disordered" evidence="1">
    <location>
        <begin position="39"/>
        <end position="92"/>
    </location>
</feature>
<reference evidence="3 4" key="1">
    <citation type="journal article" date="2018" name="BMC Genomics">
        <title>The genome of Naegleria lovaniensis, the basis for a comparative approach to unravel pathogenicity factors of the human pathogenic amoeba N. fowleri.</title>
        <authorList>
            <person name="Liechti N."/>
            <person name="Schurch N."/>
            <person name="Bruggmann R."/>
            <person name="Wittwer M."/>
        </authorList>
    </citation>
    <scope>NUCLEOTIDE SEQUENCE [LARGE SCALE GENOMIC DNA]</scope>
    <source>
        <strain evidence="3 4">ATCC 30569</strain>
    </source>
</reference>
<feature type="compositionally biased region" description="Polar residues" evidence="1">
    <location>
        <begin position="64"/>
        <end position="85"/>
    </location>
</feature>
<keyword evidence="2" id="KW-0812">Transmembrane</keyword>
<keyword evidence="4" id="KW-1185">Reference proteome</keyword>
<sequence length="92" mass="10243">MNRRPPGLFIIPVLAGILTSYYAWRPYIEEKQAEAAKKAFDPLNENGNTNTTTTSEAPKRTKRTIPSTRTVNAQNSELQSSSVEVTNKEESS</sequence>
<evidence type="ECO:0000256" key="2">
    <source>
        <dbReference type="SAM" id="Phobius"/>
    </source>
</evidence>
<comment type="caution">
    <text evidence="3">The sequence shown here is derived from an EMBL/GenBank/DDBJ whole genome shotgun (WGS) entry which is preliminary data.</text>
</comment>
<organism evidence="3 4">
    <name type="scientific">Naegleria lovaniensis</name>
    <name type="common">Amoeba</name>
    <dbReference type="NCBI Taxonomy" id="51637"/>
    <lineage>
        <taxon>Eukaryota</taxon>
        <taxon>Discoba</taxon>
        <taxon>Heterolobosea</taxon>
        <taxon>Tetramitia</taxon>
        <taxon>Eutetramitia</taxon>
        <taxon>Vahlkampfiidae</taxon>
        <taxon>Naegleria</taxon>
    </lineage>
</organism>
<dbReference type="EMBL" id="PYSW02000024">
    <property type="protein sequence ID" value="KAG2382398.1"/>
    <property type="molecule type" value="Genomic_DNA"/>
</dbReference>
<dbReference type="RefSeq" id="XP_044548077.1">
    <property type="nucleotide sequence ID" value="XM_044695369.1"/>
</dbReference>
<evidence type="ECO:0000313" key="4">
    <source>
        <dbReference type="Proteomes" id="UP000816034"/>
    </source>
</evidence>
<keyword evidence="2" id="KW-1133">Transmembrane helix</keyword>
<feature type="transmembrane region" description="Helical" evidence="2">
    <location>
        <begin position="6"/>
        <end position="24"/>
    </location>
</feature>
<dbReference type="AlphaFoldDB" id="A0AA88KJZ4"/>
<evidence type="ECO:0000256" key="1">
    <source>
        <dbReference type="SAM" id="MobiDB-lite"/>
    </source>
</evidence>
<proteinExistence type="predicted"/>
<gene>
    <name evidence="3" type="ORF">C9374_005600</name>
</gene>
<dbReference type="GeneID" id="68098055"/>